<keyword evidence="2" id="KW-1185">Reference proteome</keyword>
<accession>A0AAV3B0F9</accession>
<reference evidence="1" key="1">
    <citation type="thesis" date="2020" institute="ProQuest LLC" country="789 East Eisenhower Parkway, Ann Arbor, MI, USA">
        <title>Comparative Genomics and Chromosome Evolution.</title>
        <authorList>
            <person name="Mudd A.B."/>
        </authorList>
    </citation>
    <scope>NUCLEOTIDE SEQUENCE</scope>
    <source>
        <strain evidence="1">1538</strain>
        <tissue evidence="1">Blood</tissue>
    </source>
</reference>
<sequence>MCSYIADCGEEKRELLGFWRVAVLLFHHLADKQKKVWSPRTQSLVCRPVTISMCTKKWYAPRMLADAWGVPIPSSIHILEKCHRRAQVN</sequence>
<name>A0AAV3B0F9_PYXAD</name>
<proteinExistence type="predicted"/>
<dbReference type="AlphaFoldDB" id="A0AAV3B0F9"/>
<evidence type="ECO:0000313" key="2">
    <source>
        <dbReference type="Proteomes" id="UP001181693"/>
    </source>
</evidence>
<protein>
    <submittedName>
        <fullName evidence="1">Uncharacterized protein</fullName>
    </submittedName>
</protein>
<organism evidence="1 2">
    <name type="scientific">Pyxicephalus adspersus</name>
    <name type="common">African bullfrog</name>
    <dbReference type="NCBI Taxonomy" id="30357"/>
    <lineage>
        <taxon>Eukaryota</taxon>
        <taxon>Metazoa</taxon>
        <taxon>Chordata</taxon>
        <taxon>Craniata</taxon>
        <taxon>Vertebrata</taxon>
        <taxon>Euteleostomi</taxon>
        <taxon>Amphibia</taxon>
        <taxon>Batrachia</taxon>
        <taxon>Anura</taxon>
        <taxon>Neobatrachia</taxon>
        <taxon>Ranoidea</taxon>
        <taxon>Pyxicephalidae</taxon>
        <taxon>Pyxicephalinae</taxon>
        <taxon>Pyxicephalus</taxon>
    </lineage>
</organism>
<comment type="caution">
    <text evidence="1">The sequence shown here is derived from an EMBL/GenBank/DDBJ whole genome shotgun (WGS) entry which is preliminary data.</text>
</comment>
<gene>
    <name evidence="1" type="ORF">GDO54_001413</name>
</gene>
<evidence type="ECO:0000313" key="1">
    <source>
        <dbReference type="EMBL" id="DBA33775.1"/>
    </source>
</evidence>
<dbReference type="Proteomes" id="UP001181693">
    <property type="component" value="Unassembled WGS sequence"/>
</dbReference>
<dbReference type="EMBL" id="DYDO01000001">
    <property type="protein sequence ID" value="DBA33775.1"/>
    <property type="molecule type" value="Genomic_DNA"/>
</dbReference>